<dbReference type="PANTHER" id="PTHR11875">
    <property type="entry name" value="TESTIS-SPECIFIC Y-ENCODED PROTEIN"/>
    <property type="match status" value="1"/>
</dbReference>
<evidence type="ECO:0000256" key="2">
    <source>
        <dbReference type="RuleBase" id="RU003876"/>
    </source>
</evidence>
<reference evidence="3 4" key="1">
    <citation type="submission" date="2023-01" db="EMBL/GenBank/DDBJ databases">
        <authorList>
            <person name="Whitehead M."/>
        </authorList>
    </citation>
    <scope>NUCLEOTIDE SEQUENCE [LARGE SCALE GENOMIC DNA]</scope>
</reference>
<dbReference type="EMBL" id="CARXXK010000001">
    <property type="protein sequence ID" value="CAI6344481.1"/>
    <property type="molecule type" value="Genomic_DNA"/>
</dbReference>
<protein>
    <submittedName>
        <fullName evidence="3">Uncharacterized protein</fullName>
    </submittedName>
</protein>
<comment type="caution">
    <text evidence="3">The sequence shown here is derived from an EMBL/GenBank/DDBJ whole genome shotgun (WGS) entry which is preliminary data.</text>
</comment>
<organism evidence="3 4">
    <name type="scientific">Macrosiphum euphorbiae</name>
    <name type="common">potato aphid</name>
    <dbReference type="NCBI Taxonomy" id="13131"/>
    <lineage>
        <taxon>Eukaryota</taxon>
        <taxon>Metazoa</taxon>
        <taxon>Ecdysozoa</taxon>
        <taxon>Arthropoda</taxon>
        <taxon>Hexapoda</taxon>
        <taxon>Insecta</taxon>
        <taxon>Pterygota</taxon>
        <taxon>Neoptera</taxon>
        <taxon>Paraneoptera</taxon>
        <taxon>Hemiptera</taxon>
        <taxon>Sternorrhyncha</taxon>
        <taxon>Aphidomorpha</taxon>
        <taxon>Aphidoidea</taxon>
        <taxon>Aphididae</taxon>
        <taxon>Macrosiphini</taxon>
        <taxon>Macrosiphum</taxon>
    </lineage>
</organism>
<evidence type="ECO:0000313" key="3">
    <source>
        <dbReference type="EMBL" id="CAI6344481.1"/>
    </source>
</evidence>
<dbReference type="GO" id="GO:0005634">
    <property type="term" value="C:nucleus"/>
    <property type="evidence" value="ECO:0007669"/>
    <property type="project" value="InterPro"/>
</dbReference>
<keyword evidence="4" id="KW-1185">Reference proteome</keyword>
<comment type="similarity">
    <text evidence="1 2">Belongs to the nucleosome assembly protein (NAP) family.</text>
</comment>
<dbReference type="GO" id="GO:0006334">
    <property type="term" value="P:nucleosome assembly"/>
    <property type="evidence" value="ECO:0007669"/>
    <property type="project" value="InterPro"/>
</dbReference>
<dbReference type="Proteomes" id="UP001160148">
    <property type="component" value="Unassembled WGS sequence"/>
</dbReference>
<dbReference type="AlphaFoldDB" id="A0AAV0VJQ3"/>
<dbReference type="SUPFAM" id="SSF143113">
    <property type="entry name" value="NAP-like"/>
    <property type="match status" value="1"/>
</dbReference>
<dbReference type="Gene3D" id="3.30.1120.90">
    <property type="entry name" value="Nucleosome assembly protein"/>
    <property type="match status" value="1"/>
</dbReference>
<gene>
    <name evidence="3" type="ORF">MEUPH1_LOCUS1609</name>
</gene>
<evidence type="ECO:0000313" key="4">
    <source>
        <dbReference type="Proteomes" id="UP001160148"/>
    </source>
</evidence>
<accession>A0AAV0VJQ3</accession>
<name>A0AAV0VJQ3_9HEMI</name>
<dbReference type="InterPro" id="IPR002164">
    <property type="entry name" value="NAP_family"/>
</dbReference>
<dbReference type="InterPro" id="IPR037231">
    <property type="entry name" value="NAP-like_sf"/>
</dbReference>
<proteinExistence type="inferred from homology"/>
<dbReference type="Pfam" id="PF00956">
    <property type="entry name" value="NAP"/>
    <property type="match status" value="1"/>
</dbReference>
<evidence type="ECO:0000256" key="1">
    <source>
        <dbReference type="ARBA" id="ARBA00009947"/>
    </source>
</evidence>
<sequence>MVHVAKKETVAGIPNFWLIFTKNSLVHTQKGEIQPHDVPILRHLTDIRVNRSEKYIGYTMEFYFTPKEWFTNNVLVVKHVQTYLHKIFYNNVYILSPHKIKIIFVRTGCEIHWNGGKNVIETVEGP</sequence>